<dbReference type="AlphaFoldDB" id="A0A9W4HEM7"/>
<dbReference type="PANTHER" id="PTHR33048">
    <property type="entry name" value="PTH11-LIKE INTEGRAL MEMBRANE PROTEIN (AFU_ORTHOLOGUE AFUA_5G11245)"/>
    <property type="match status" value="1"/>
</dbReference>
<organism evidence="9 10">
    <name type="scientific">Penicillium olsonii</name>
    <dbReference type="NCBI Taxonomy" id="99116"/>
    <lineage>
        <taxon>Eukaryota</taxon>
        <taxon>Fungi</taxon>
        <taxon>Dikarya</taxon>
        <taxon>Ascomycota</taxon>
        <taxon>Pezizomycotina</taxon>
        <taxon>Eurotiomycetes</taxon>
        <taxon>Eurotiomycetidae</taxon>
        <taxon>Eurotiales</taxon>
        <taxon>Aspergillaceae</taxon>
        <taxon>Penicillium</taxon>
    </lineage>
</organism>
<protein>
    <recommendedName>
        <fullName evidence="8">Rhodopsin domain-containing protein</fullName>
    </recommendedName>
</protein>
<keyword evidence="3 7" id="KW-1133">Transmembrane helix</keyword>
<evidence type="ECO:0000256" key="7">
    <source>
        <dbReference type="SAM" id="Phobius"/>
    </source>
</evidence>
<comment type="caution">
    <text evidence="9">The sequence shown here is derived from an EMBL/GenBank/DDBJ whole genome shotgun (WGS) entry which is preliminary data.</text>
</comment>
<feature type="domain" description="Rhodopsin" evidence="8">
    <location>
        <begin position="35"/>
        <end position="274"/>
    </location>
</feature>
<feature type="compositionally biased region" description="Polar residues" evidence="6">
    <location>
        <begin position="340"/>
        <end position="350"/>
    </location>
</feature>
<feature type="region of interest" description="Disordered" evidence="6">
    <location>
        <begin position="374"/>
        <end position="403"/>
    </location>
</feature>
<dbReference type="Proteomes" id="UP001153618">
    <property type="component" value="Unassembled WGS sequence"/>
</dbReference>
<accession>A0A9W4HEM7</accession>
<dbReference type="PANTHER" id="PTHR33048:SF167">
    <property type="entry name" value="INTEGRAL MEMBRANE PROTEIN"/>
    <property type="match status" value="1"/>
</dbReference>
<feature type="region of interest" description="Disordered" evidence="6">
    <location>
        <begin position="290"/>
        <end position="354"/>
    </location>
</feature>
<comment type="similarity">
    <text evidence="5">Belongs to the SAT4 family.</text>
</comment>
<feature type="compositionally biased region" description="Polar residues" evidence="6">
    <location>
        <begin position="304"/>
        <end position="329"/>
    </location>
</feature>
<reference evidence="9" key="1">
    <citation type="submission" date="2021-07" db="EMBL/GenBank/DDBJ databases">
        <authorList>
            <person name="Branca A.L. A."/>
        </authorList>
    </citation>
    <scope>NUCLEOTIDE SEQUENCE</scope>
</reference>
<dbReference type="InterPro" id="IPR052337">
    <property type="entry name" value="SAT4-like"/>
</dbReference>
<name>A0A9W4HEM7_PENOL</name>
<dbReference type="InterPro" id="IPR049326">
    <property type="entry name" value="Rhodopsin_dom_fungi"/>
</dbReference>
<keyword evidence="4 7" id="KW-0472">Membrane</keyword>
<comment type="subcellular location">
    <subcellularLocation>
        <location evidence="1">Membrane</location>
        <topology evidence="1">Multi-pass membrane protein</topology>
    </subcellularLocation>
</comment>
<feature type="transmembrane region" description="Helical" evidence="7">
    <location>
        <begin position="127"/>
        <end position="149"/>
    </location>
</feature>
<feature type="transmembrane region" description="Helical" evidence="7">
    <location>
        <begin position="174"/>
        <end position="197"/>
    </location>
</feature>
<feature type="transmembrane region" description="Helical" evidence="7">
    <location>
        <begin position="51"/>
        <end position="69"/>
    </location>
</feature>
<evidence type="ECO:0000313" key="9">
    <source>
        <dbReference type="EMBL" id="CAG7986187.1"/>
    </source>
</evidence>
<evidence type="ECO:0000259" key="8">
    <source>
        <dbReference type="Pfam" id="PF20684"/>
    </source>
</evidence>
<feature type="transmembrane region" description="Helical" evidence="7">
    <location>
        <begin position="209"/>
        <end position="228"/>
    </location>
</feature>
<dbReference type="EMBL" id="CAJVOS010000010">
    <property type="protein sequence ID" value="CAG7986187.1"/>
    <property type="molecule type" value="Genomic_DNA"/>
</dbReference>
<keyword evidence="10" id="KW-1185">Reference proteome</keyword>
<keyword evidence="2 7" id="KW-0812">Transmembrane</keyword>
<evidence type="ECO:0000256" key="2">
    <source>
        <dbReference type="ARBA" id="ARBA00022692"/>
    </source>
</evidence>
<feature type="transmembrane region" description="Helical" evidence="7">
    <location>
        <begin position="18"/>
        <end position="39"/>
    </location>
</feature>
<dbReference type="OrthoDB" id="5022096at2759"/>
<evidence type="ECO:0000256" key="5">
    <source>
        <dbReference type="ARBA" id="ARBA00038359"/>
    </source>
</evidence>
<evidence type="ECO:0000256" key="4">
    <source>
        <dbReference type="ARBA" id="ARBA00023136"/>
    </source>
</evidence>
<evidence type="ECO:0000256" key="6">
    <source>
        <dbReference type="SAM" id="MobiDB-lite"/>
    </source>
</evidence>
<dbReference type="Pfam" id="PF20684">
    <property type="entry name" value="Fung_rhodopsin"/>
    <property type="match status" value="1"/>
</dbReference>
<evidence type="ECO:0000256" key="1">
    <source>
        <dbReference type="ARBA" id="ARBA00004141"/>
    </source>
</evidence>
<evidence type="ECO:0000256" key="3">
    <source>
        <dbReference type="ARBA" id="ARBA00022989"/>
    </source>
</evidence>
<proteinExistence type="inferred from homology"/>
<gene>
    <name evidence="9" type="ORF">POLS_LOCUS1445</name>
</gene>
<feature type="transmembrane region" description="Helical" evidence="7">
    <location>
        <begin position="100"/>
        <end position="120"/>
    </location>
</feature>
<sequence>MSEPIAVGLRDDNQGPRILIATAITTAAALIVVCARFYVRIFLIRNVGWDDYVMGLTMLLSAAGFAITVPEVKYGAGRHVVFVGETASTAMHLNFATQAIYLWAIGTVKISIGLFLLRFAGRKGYKWFIWIVMIAMMLYTAICFLTLVFQCKDIRTNWDPTVKSECFSPKQLLILSYTNTALNILTDLIFSILPIFMLRHLQVNRRVKASLICILGLGVFACAAAFVKLSILPSYGRTGDFLWDYSNLTIWVVTECNTGIVAGSLPTLKPLFKKVLGSYASQSKTARDYFNSKRSKLRSGSRSDGTPLQSLGHKTNRSVITHHTPTKNLYPNLDSPPSTPSEGGTRTSNSSEERILPIQGEILCTTEVMVSHAQDQPFPGPPAPTLGRMRSFRGMGPCADDRV</sequence>
<dbReference type="GO" id="GO:0016020">
    <property type="term" value="C:membrane"/>
    <property type="evidence" value="ECO:0007669"/>
    <property type="project" value="UniProtKB-SubCell"/>
</dbReference>
<evidence type="ECO:0000313" key="10">
    <source>
        <dbReference type="Proteomes" id="UP001153618"/>
    </source>
</evidence>